<name>A0A2S5KK02_9PROT</name>
<evidence type="ECO:0000256" key="2">
    <source>
        <dbReference type="ARBA" id="ARBA00023315"/>
    </source>
</evidence>
<dbReference type="PANTHER" id="PTHR43877:SF2">
    <property type="entry name" value="AMINOALKYLPHOSPHONATE N-ACETYLTRANSFERASE-RELATED"/>
    <property type="match status" value="1"/>
</dbReference>
<accession>A0A2S5KK02</accession>
<dbReference type="Proteomes" id="UP000238196">
    <property type="component" value="Unassembled WGS sequence"/>
</dbReference>
<dbReference type="InterPro" id="IPR016181">
    <property type="entry name" value="Acyl_CoA_acyltransferase"/>
</dbReference>
<dbReference type="Pfam" id="PF11814">
    <property type="entry name" value="DUF3335"/>
    <property type="match status" value="1"/>
</dbReference>
<evidence type="ECO:0000313" key="5">
    <source>
        <dbReference type="Proteomes" id="UP000238196"/>
    </source>
</evidence>
<evidence type="ECO:0000259" key="3">
    <source>
        <dbReference type="PROSITE" id="PS51186"/>
    </source>
</evidence>
<dbReference type="InterPro" id="IPR006464">
    <property type="entry name" value="AcTrfase_RimI/Ard1"/>
</dbReference>
<reference evidence="4 5" key="1">
    <citation type="submission" date="2018-02" db="EMBL/GenBank/DDBJ databases">
        <title>novel marine gammaproteobacteria from coastal saline agro ecosystem.</title>
        <authorList>
            <person name="Krishnan R."/>
            <person name="Ramesh Kumar N."/>
        </authorList>
    </citation>
    <scope>NUCLEOTIDE SEQUENCE [LARGE SCALE GENOMIC DNA]</scope>
    <source>
        <strain evidence="4 5">228</strain>
    </source>
</reference>
<dbReference type="InterPro" id="IPR000182">
    <property type="entry name" value="GNAT_dom"/>
</dbReference>
<dbReference type="InterPro" id="IPR050832">
    <property type="entry name" value="Bact_Acetyltransf"/>
</dbReference>
<dbReference type="Gene3D" id="3.40.630.30">
    <property type="match status" value="1"/>
</dbReference>
<dbReference type="GO" id="GO:0008080">
    <property type="term" value="F:N-acetyltransferase activity"/>
    <property type="evidence" value="ECO:0007669"/>
    <property type="project" value="InterPro"/>
</dbReference>
<sequence>MTAPWHLRPAGLRDLEALIELESAGFTGDRLSRRSFRRFLQNEHDLLLIAETDGHLAGYSLLLCRQGTSLCRLYSLAVSPQYRGRGLGEVLLRATEQAALERHCSHLRLEVRPDNHAAIRLYRQLGYRQFQLLHDYYEDHADALRFEKRLLYPKHARLPPVPFYAQTTEFTCGPACLMMAMKALNGRQELNRRLELQLWREATTIFMTSGHGGCSPHGLALAAHRRGFEVRLHVSSLGVPFIDGVRDEGKKEVIHLVHEDFLAQLQQEQIAIHDEGLNSSMLEQLLVQGWIPLILISSYRISRSKAPHWVVLSGADDHFFYIHDPDIEWEKDKSSTDNVHVPILRKDFLRMAQFGRQQLQAMVLVRKAMVAAHKGFEQD</sequence>
<evidence type="ECO:0000256" key="1">
    <source>
        <dbReference type="ARBA" id="ARBA00022679"/>
    </source>
</evidence>
<dbReference type="EMBL" id="PRLP01000109">
    <property type="protein sequence ID" value="PPC75080.1"/>
    <property type="molecule type" value="Genomic_DNA"/>
</dbReference>
<dbReference type="Gene3D" id="3.90.70.10">
    <property type="entry name" value="Cysteine proteinases"/>
    <property type="match status" value="1"/>
</dbReference>
<dbReference type="PROSITE" id="PS51186">
    <property type="entry name" value="GNAT"/>
    <property type="match status" value="1"/>
</dbReference>
<evidence type="ECO:0000313" key="4">
    <source>
        <dbReference type="EMBL" id="PPC75080.1"/>
    </source>
</evidence>
<dbReference type="NCBIfam" id="TIGR01575">
    <property type="entry name" value="rimI"/>
    <property type="match status" value="1"/>
</dbReference>
<dbReference type="PANTHER" id="PTHR43877">
    <property type="entry name" value="AMINOALKYLPHOSPHONATE N-ACETYLTRANSFERASE-RELATED-RELATED"/>
    <property type="match status" value="1"/>
</dbReference>
<dbReference type="InterPro" id="IPR021770">
    <property type="entry name" value="DUF3335"/>
</dbReference>
<proteinExistence type="predicted"/>
<keyword evidence="1" id="KW-0808">Transferase</keyword>
<dbReference type="OrthoDB" id="27442at2"/>
<comment type="caution">
    <text evidence="4">The sequence shown here is derived from an EMBL/GenBank/DDBJ whole genome shotgun (WGS) entry which is preliminary data.</text>
</comment>
<dbReference type="SUPFAM" id="SSF55729">
    <property type="entry name" value="Acyl-CoA N-acyltransferases (Nat)"/>
    <property type="match status" value="1"/>
</dbReference>
<organism evidence="4 5">
    <name type="scientific">Proteobacteria bacterium 228</name>
    <dbReference type="NCBI Taxonomy" id="2083153"/>
    <lineage>
        <taxon>Bacteria</taxon>
        <taxon>Pseudomonadati</taxon>
        <taxon>Pseudomonadota</taxon>
    </lineage>
</organism>
<dbReference type="AlphaFoldDB" id="A0A2S5KK02"/>
<feature type="domain" description="N-acetyltransferase" evidence="3">
    <location>
        <begin position="5"/>
        <end position="151"/>
    </location>
</feature>
<gene>
    <name evidence="4" type="primary">rimI</name>
    <name evidence="4" type="ORF">C4K68_22200</name>
</gene>
<keyword evidence="2" id="KW-0012">Acyltransferase</keyword>
<dbReference type="CDD" id="cd04301">
    <property type="entry name" value="NAT_SF"/>
    <property type="match status" value="1"/>
</dbReference>
<dbReference type="Pfam" id="PF00583">
    <property type="entry name" value="Acetyltransf_1"/>
    <property type="match status" value="1"/>
</dbReference>
<protein>
    <submittedName>
        <fullName evidence="4">Ribosomal-protein-alanine N-acetyltransferase</fullName>
    </submittedName>
</protein>